<gene>
    <name evidence="1" type="ORF">HD593_007388</name>
</gene>
<accession>A0A7X0NZN7</accession>
<evidence type="ECO:0000313" key="2">
    <source>
        <dbReference type="Proteomes" id="UP000565579"/>
    </source>
</evidence>
<proteinExistence type="predicted"/>
<dbReference type="AlphaFoldDB" id="A0A7X0NZN7"/>
<protein>
    <submittedName>
        <fullName evidence="1">Uncharacterized protein</fullName>
    </submittedName>
</protein>
<name>A0A7X0NZN7_9ACTN</name>
<organism evidence="1 2">
    <name type="scientific">Nonomuraea rubra</name>
    <dbReference type="NCBI Taxonomy" id="46180"/>
    <lineage>
        <taxon>Bacteria</taxon>
        <taxon>Bacillati</taxon>
        <taxon>Actinomycetota</taxon>
        <taxon>Actinomycetes</taxon>
        <taxon>Streptosporangiales</taxon>
        <taxon>Streptosporangiaceae</taxon>
        <taxon>Nonomuraea</taxon>
    </lineage>
</organism>
<comment type="caution">
    <text evidence="1">The sequence shown here is derived from an EMBL/GenBank/DDBJ whole genome shotgun (WGS) entry which is preliminary data.</text>
</comment>
<dbReference type="EMBL" id="JACHMI010000001">
    <property type="protein sequence ID" value="MBB6552593.1"/>
    <property type="molecule type" value="Genomic_DNA"/>
</dbReference>
<keyword evidence="2" id="KW-1185">Reference proteome</keyword>
<evidence type="ECO:0000313" key="1">
    <source>
        <dbReference type="EMBL" id="MBB6552593.1"/>
    </source>
</evidence>
<sequence length="78" mass="8452">MVDVVKSPSKPGEISGYVMVWGDLRAYRVSEGVMMQGRSHGRNIGLPRRRRLPGALVAPPSLPSSPQALVGLVVSRDR</sequence>
<dbReference type="RefSeq" id="WP_185106500.1">
    <property type="nucleotide sequence ID" value="NZ_JACHMI010000001.1"/>
</dbReference>
<reference evidence="1 2" key="1">
    <citation type="submission" date="2020-08" db="EMBL/GenBank/DDBJ databases">
        <title>Sequencing the genomes of 1000 actinobacteria strains.</title>
        <authorList>
            <person name="Klenk H.-P."/>
        </authorList>
    </citation>
    <scope>NUCLEOTIDE SEQUENCE [LARGE SCALE GENOMIC DNA]</scope>
    <source>
        <strain evidence="1 2">DSM 43768</strain>
    </source>
</reference>
<dbReference type="Proteomes" id="UP000565579">
    <property type="component" value="Unassembled WGS sequence"/>
</dbReference>